<dbReference type="AlphaFoldDB" id="A0AA51GE09"/>
<dbReference type="InterPro" id="IPR000630">
    <property type="entry name" value="Ribosomal_uS8"/>
</dbReference>
<reference evidence="7" key="1">
    <citation type="journal article" date="2021" name="Front. Microbiol.">
        <title>Genome Analysis of a Verrucomicrobial Endosymbiont With a Tiny Genome Discovered in an Antarctic Lake.</title>
        <authorList>
            <person name="Williams T.J."/>
            <person name="Allen M.A."/>
            <person name="Ivanova N."/>
            <person name="Huntemann M."/>
            <person name="Haque S."/>
            <person name="Hancock A.M."/>
            <person name="Brazendale S."/>
            <person name="Cavicchioli R."/>
        </authorList>
    </citation>
    <scope>NUCLEOTIDE SEQUENCE</scope>
    <source>
        <strain evidence="7">MAG_Ga0307966_1000010</strain>
    </source>
</reference>
<evidence type="ECO:0000313" key="7">
    <source>
        <dbReference type="EMBL" id="WMI30452.1"/>
    </source>
</evidence>
<dbReference type="GO" id="GO:0003735">
    <property type="term" value="F:structural constituent of ribosome"/>
    <property type="evidence" value="ECO:0007669"/>
    <property type="project" value="InterPro"/>
</dbReference>
<organism evidence="7">
    <name type="scientific">Candidatus Organicella extenuata</name>
    <dbReference type="NCBI Taxonomy" id="2841811"/>
    <lineage>
        <taxon>Bacteria</taxon>
        <taxon>Pseudomonadati</taxon>
        <taxon>Verrucomicrobiota</taxon>
        <taxon>Candidatus Organicella</taxon>
    </lineage>
</organism>
<gene>
    <name evidence="7" type="ORF">QTO32_00855</name>
</gene>
<dbReference type="Proteomes" id="UP001238843">
    <property type="component" value="Chromosome"/>
</dbReference>
<dbReference type="SUPFAM" id="SSF56047">
    <property type="entry name" value="Ribosomal protein S8"/>
    <property type="match status" value="1"/>
</dbReference>
<dbReference type="GO" id="GO:1990904">
    <property type="term" value="C:ribonucleoprotein complex"/>
    <property type="evidence" value="ECO:0007669"/>
    <property type="project" value="UniProtKB-KW"/>
</dbReference>
<sequence length="126" mass="14251">MDTVGNFITKIRNSLMSNNSSISSFCSKPEQEVTKILIRLGFLVKCRVMSYRGKKVLFLKMRYSSGHSVIRSLVRVSKPGKRLYTSYTNFFKENTSFGILTTSKGMLNSYEALVLKQGGELLFNVS</sequence>
<dbReference type="Gene3D" id="3.30.1370.30">
    <property type="match status" value="1"/>
</dbReference>
<name>A0AA51GE09_9BACT</name>
<comment type="subunit">
    <text evidence="6">Part of the 30S ribosomal subunit. Contacts proteins S5 and S12.</text>
</comment>
<evidence type="ECO:0000256" key="2">
    <source>
        <dbReference type="ARBA" id="ARBA00022980"/>
    </source>
</evidence>
<evidence type="ECO:0000256" key="1">
    <source>
        <dbReference type="ARBA" id="ARBA00006471"/>
    </source>
</evidence>
<dbReference type="EMBL" id="CP128385">
    <property type="protein sequence ID" value="WMI30452.1"/>
    <property type="molecule type" value="Genomic_DNA"/>
</dbReference>
<evidence type="ECO:0000256" key="3">
    <source>
        <dbReference type="ARBA" id="ARBA00023274"/>
    </source>
</evidence>
<dbReference type="Pfam" id="PF00410">
    <property type="entry name" value="Ribosomal_S8"/>
    <property type="match status" value="1"/>
</dbReference>
<dbReference type="GO" id="GO:0006412">
    <property type="term" value="P:translation"/>
    <property type="evidence" value="ECO:0007669"/>
    <property type="project" value="InterPro"/>
</dbReference>
<evidence type="ECO:0000256" key="4">
    <source>
        <dbReference type="ARBA" id="ARBA00035258"/>
    </source>
</evidence>
<evidence type="ECO:0000256" key="6">
    <source>
        <dbReference type="ARBA" id="ARBA00046740"/>
    </source>
</evidence>
<evidence type="ECO:0000256" key="5">
    <source>
        <dbReference type="ARBA" id="ARBA00035525"/>
    </source>
</evidence>
<dbReference type="GO" id="GO:0005840">
    <property type="term" value="C:ribosome"/>
    <property type="evidence" value="ECO:0007669"/>
    <property type="project" value="UniProtKB-KW"/>
</dbReference>
<dbReference type="InterPro" id="IPR035987">
    <property type="entry name" value="Ribosomal_uS8_sf"/>
</dbReference>
<reference evidence="7" key="2">
    <citation type="submission" date="2023-06" db="EMBL/GenBank/DDBJ databases">
        <authorList>
            <person name="Williams T.J."/>
            <person name="Allen M.A."/>
            <person name="Ivanova N."/>
            <person name="Huntemann M."/>
            <person name="Haque S."/>
            <person name="Hancock A.M."/>
            <person name="Brazendale S."/>
            <person name="Cavicchioli R."/>
        </authorList>
    </citation>
    <scope>NUCLEOTIDE SEQUENCE</scope>
    <source>
        <strain evidence="7">MAG_Ga0307966_1000010</strain>
    </source>
</reference>
<protein>
    <recommendedName>
        <fullName evidence="4">Small ribosomal subunit protein uS8</fullName>
    </recommendedName>
    <alternativeName>
        <fullName evidence="5">30S ribosomal protein S8</fullName>
    </alternativeName>
</protein>
<keyword evidence="3" id="KW-0687">Ribonucleoprotein</keyword>
<accession>A0AA51GE09</accession>
<proteinExistence type="inferred from homology"/>
<comment type="similarity">
    <text evidence="1">Belongs to the universal ribosomal protein uS8 family.</text>
</comment>
<keyword evidence="2 7" id="KW-0689">Ribosomal protein</keyword>
<dbReference type="Gene3D" id="3.30.1490.10">
    <property type="match status" value="1"/>
</dbReference>